<evidence type="ECO:0000259" key="1">
    <source>
        <dbReference type="Pfam" id="PF01642"/>
    </source>
</evidence>
<dbReference type="PANTHER" id="PTHR48101:SF4">
    <property type="entry name" value="METHYLMALONYL-COA MUTASE, MITOCHONDRIAL"/>
    <property type="match status" value="1"/>
</dbReference>
<feature type="domain" description="Methylmalonyl-CoA mutase alpha/beta chain catalytic" evidence="1">
    <location>
        <begin position="40"/>
        <end position="467"/>
    </location>
</feature>
<dbReference type="InterPro" id="IPR006099">
    <property type="entry name" value="MeMalonylCoA_mutase_a/b_cat"/>
</dbReference>
<dbReference type="PANTHER" id="PTHR48101">
    <property type="entry name" value="METHYLMALONYL-COA MUTASE, MITOCHONDRIAL-RELATED"/>
    <property type="match status" value="1"/>
</dbReference>
<protein>
    <submittedName>
        <fullName evidence="2">Methylmalonyl-CoA mutase subunit beta</fullName>
    </submittedName>
</protein>
<dbReference type="SUPFAM" id="SSF51703">
    <property type="entry name" value="Cobalamin (vitamin B12)-dependent enzymes"/>
    <property type="match status" value="1"/>
</dbReference>
<gene>
    <name evidence="2" type="ORF">ACFQDM_01115</name>
</gene>
<dbReference type="InterPro" id="IPR016176">
    <property type="entry name" value="Cbl-dep_enz_cat"/>
</dbReference>
<dbReference type="Gene3D" id="3.40.50.280">
    <property type="entry name" value="Cobalamin-binding domain"/>
    <property type="match status" value="1"/>
</dbReference>
<proteinExistence type="predicted"/>
<dbReference type="CDD" id="cd03677">
    <property type="entry name" value="MM_CoA_mutase_beta"/>
    <property type="match status" value="1"/>
</dbReference>
<dbReference type="Proteomes" id="UP001596303">
    <property type="component" value="Unassembled WGS sequence"/>
</dbReference>
<evidence type="ECO:0000313" key="2">
    <source>
        <dbReference type="EMBL" id="MFC6196654.1"/>
    </source>
</evidence>
<dbReference type="EMBL" id="JBHSSW010000002">
    <property type="protein sequence ID" value="MFC6196654.1"/>
    <property type="molecule type" value="Genomic_DNA"/>
</dbReference>
<accession>A0ABW1S5X6</accession>
<dbReference type="RefSeq" id="WP_377374352.1">
    <property type="nucleotide sequence ID" value="NZ_JBHSSW010000002.1"/>
</dbReference>
<reference evidence="3" key="1">
    <citation type="journal article" date="2019" name="Int. J. Syst. Evol. Microbiol.">
        <title>The Global Catalogue of Microorganisms (GCM) 10K type strain sequencing project: providing services to taxonomists for standard genome sequencing and annotation.</title>
        <authorList>
            <consortium name="The Broad Institute Genomics Platform"/>
            <consortium name="The Broad Institute Genome Sequencing Center for Infectious Disease"/>
            <person name="Wu L."/>
            <person name="Ma J."/>
        </authorList>
    </citation>
    <scope>NUCLEOTIDE SEQUENCE [LARGE SCALE GENOMIC DNA]</scope>
    <source>
        <strain evidence="3">CGMCC-1.15741</strain>
    </source>
</reference>
<dbReference type="Pfam" id="PF01642">
    <property type="entry name" value="MM_CoA_mutase"/>
    <property type="match status" value="1"/>
</dbReference>
<keyword evidence="3" id="KW-1185">Reference proteome</keyword>
<evidence type="ECO:0000313" key="3">
    <source>
        <dbReference type="Proteomes" id="UP001596303"/>
    </source>
</evidence>
<name>A0ABW1S5X6_9PROT</name>
<organism evidence="2 3">
    <name type="scientific">Ponticaulis profundi</name>
    <dbReference type="NCBI Taxonomy" id="2665222"/>
    <lineage>
        <taxon>Bacteria</taxon>
        <taxon>Pseudomonadati</taxon>
        <taxon>Pseudomonadota</taxon>
        <taxon>Alphaproteobacteria</taxon>
        <taxon>Hyphomonadales</taxon>
        <taxon>Hyphomonadaceae</taxon>
        <taxon>Ponticaulis</taxon>
    </lineage>
</organism>
<sequence>MADDSLFPFSAAFPNASEEDWRALVEKALKGKGPETLARKTRDGITIQPLYRETDYPSATDPAGVPGTAPFIRGANEENDAYLPWDIRQVVAHPQIDAAHADLMLDLERGVSSIELRLDASGQNGIAVQTVDDLTKLLDGVMTDLAGVALTNSALEGFGIEGAALLAAWCEKTGKDPAKQKIDFNVAPIAELARSGSLAMTLDDAMAETVAFVKEAAPKFTSSTFIRVDGRPAHCAGGSEAQELAMALASGVAYLRALLDAGLSLEEANKALLFTLAVGPDYTFEIAKLRAMRRLWAQVTTSFGAEGGLPMKLQAVTSRRMLTKRDPWVNLLRNTAACFAAGVGGADVVTVRPFTDAIGLAGKLARRTARNTQIMAQEESSLGKVVDPSAGTWSVGKIGDDLAQKAWELFQTIENEGGIGASLQSGGFQSRVSETRNQARKDIAKRKQPITGVSEFALIDEEKPDVVDVSGLAPTAPASEGDTPASRAFGDLVKAAKAGSTLFRLLPEDAEPHAHADPLFPVRWAEPFEQLRDHADAMKDKTGKQPEVFLACIGPIAKHNARASFAANFFAAGGIAAKIGDVPYESTEALVADFKQSGAVLCCLCGSDDQYEEQAADIAKALRDAKEDARIYLAGKPGEAEAGYRDAGIDDFVFVGVDLVQKLEIAHAELGLVSA</sequence>
<comment type="caution">
    <text evidence="2">The sequence shown here is derived from an EMBL/GenBank/DDBJ whole genome shotgun (WGS) entry which is preliminary data.</text>
</comment>
<dbReference type="Gene3D" id="3.20.20.240">
    <property type="entry name" value="Methylmalonyl-CoA mutase"/>
    <property type="match status" value="1"/>
</dbReference>